<dbReference type="Pfam" id="PF16472">
    <property type="entry name" value="DUF5050"/>
    <property type="match status" value="1"/>
</dbReference>
<dbReference type="PANTHER" id="PTHR36842">
    <property type="entry name" value="PROTEIN TOLB HOMOLOG"/>
    <property type="match status" value="1"/>
</dbReference>
<dbReference type="InterPro" id="IPR015943">
    <property type="entry name" value="WD40/YVTN_repeat-like_dom_sf"/>
</dbReference>
<proteinExistence type="predicted"/>
<dbReference type="Gene3D" id="2.130.10.10">
    <property type="entry name" value="YVTN repeat-like/Quinoprotein amine dehydrogenase"/>
    <property type="match status" value="1"/>
</dbReference>
<dbReference type="HOGENOM" id="CLU_440506_0_0_2"/>
<dbReference type="GO" id="GO:0004553">
    <property type="term" value="F:hydrolase activity, hydrolyzing O-glycosyl compounds"/>
    <property type="evidence" value="ECO:0007669"/>
    <property type="project" value="InterPro"/>
</dbReference>
<dbReference type="Gene3D" id="2.120.10.30">
    <property type="entry name" value="TolB, C-terminal domain"/>
    <property type="match status" value="1"/>
</dbReference>
<dbReference type="InterPro" id="IPR032485">
    <property type="entry name" value="LRP1-like_beta_prop"/>
</dbReference>
<evidence type="ECO:0000259" key="1">
    <source>
        <dbReference type="Pfam" id="PF00963"/>
    </source>
</evidence>
<feature type="domain" description="Prolow-density lipoprotein receptor-related protein 1-like beta-propeller" evidence="2">
    <location>
        <begin position="87"/>
        <end position="326"/>
    </location>
</feature>
<dbReference type="InterPro" id="IPR002105">
    <property type="entry name" value="Dockerin_1_rpt"/>
</dbReference>
<sequence>MKLGKMGIAISVLTVIMAFSITGVSAADWTQTQLTSNTVDDLYPSIDNSGNIVVFVEDVDGNEITKWDKEILLIDVRTSSVERLTSNVVEEDLPSISGDGSKIVFQSMLDGDWEIFSMNPDGSGLRQLTYTLHGIDDLSPVINSDASSIVYQSFDPAVEESEEIFVMNTDGSGQRQLTDNDLVDYLPVIGSDTVVFVGRTGESRLEFSLNEREIYVSNTGGSRPVALTDNDVYDSEPSISDDGSRIAFISEEYVEGDRSMRLFVINSDGTGLRQLTDNSIYVRNPCISGDGSKIAFVGGERDSEREIYIINYDGSGLLQLTDNSVEDGLPSINYDGSKIAYQSDVGGDYEIFMLSTTAATSEVYELASYSFMSVEAVGPTMVFGSARAPSGTVQIPVTLNNADNVGSMDLVLTYDSSVLRATEVRKGSLTEDSIVQSNIVDGTVRIGFIDMAGVSGSGSFVNVIFEIIDTDTSSATISKDGRTAISVDPGFERMAITSTTTKAATGSELVIESVSAKTVDGDPVSITTIDGMFDIGSVMGDCNRDGMITSVDALMALQMSIGTIPEDLVADIDGDGSVAAFDSLEIMKSSVRMSGSFRMESGVLK</sequence>
<evidence type="ECO:0000259" key="2">
    <source>
        <dbReference type="Pfam" id="PF16472"/>
    </source>
</evidence>
<dbReference type="Gene3D" id="2.120.10.60">
    <property type="entry name" value="Tricorn protease N-terminal domain"/>
    <property type="match status" value="1"/>
</dbReference>
<keyword evidence="4" id="KW-1185">Reference proteome</keyword>
<dbReference type="Proteomes" id="UP000033048">
    <property type="component" value="Chromosome"/>
</dbReference>
<evidence type="ECO:0000313" key="3">
    <source>
        <dbReference type="EMBL" id="AKB85589.1"/>
    </source>
</evidence>
<dbReference type="Gene3D" id="1.10.1330.10">
    <property type="entry name" value="Dockerin domain"/>
    <property type="match status" value="1"/>
</dbReference>
<dbReference type="AlphaFoldDB" id="A0A0E3X079"/>
<dbReference type="InterPro" id="IPR002102">
    <property type="entry name" value="Cohesin_dom"/>
</dbReference>
<dbReference type="EMBL" id="CP009518">
    <property type="protein sequence ID" value="AKB85589.1"/>
    <property type="molecule type" value="Genomic_DNA"/>
</dbReference>
<dbReference type="Gene3D" id="2.60.40.680">
    <property type="match status" value="1"/>
</dbReference>
<dbReference type="CDD" id="cd14256">
    <property type="entry name" value="Dockerin_I"/>
    <property type="match status" value="1"/>
</dbReference>
<dbReference type="SUPFAM" id="SSF82171">
    <property type="entry name" value="DPP6 N-terminal domain-like"/>
    <property type="match status" value="1"/>
</dbReference>
<accession>A0A0E3X079</accession>
<evidence type="ECO:0000313" key="4">
    <source>
        <dbReference type="Proteomes" id="UP000033048"/>
    </source>
</evidence>
<reference evidence="3 4" key="1">
    <citation type="submission" date="2014-07" db="EMBL/GenBank/DDBJ databases">
        <title>Methanogenic archaea and the global carbon cycle.</title>
        <authorList>
            <person name="Henriksen J.R."/>
            <person name="Luke J."/>
            <person name="Reinhart S."/>
            <person name="Benedict M.N."/>
            <person name="Youngblut N.D."/>
            <person name="Metcalf M.E."/>
            <person name="Whitaker R.J."/>
            <person name="Metcalf W.W."/>
        </authorList>
    </citation>
    <scope>NUCLEOTIDE SEQUENCE [LARGE SCALE GENOMIC DNA]</scope>
    <source>
        <strain evidence="3 4">MM1</strain>
    </source>
</reference>
<dbReference type="KEGG" id="mmet:MCMEM_1536"/>
<dbReference type="PANTHER" id="PTHR36842:SF1">
    <property type="entry name" value="PROTEIN TOLB"/>
    <property type="match status" value="1"/>
</dbReference>
<organism evidence="3 4">
    <name type="scientific">Methanococcoides methylutens MM1</name>
    <dbReference type="NCBI Taxonomy" id="1434104"/>
    <lineage>
        <taxon>Archaea</taxon>
        <taxon>Methanobacteriati</taxon>
        <taxon>Methanobacteriota</taxon>
        <taxon>Stenosarchaea group</taxon>
        <taxon>Methanomicrobia</taxon>
        <taxon>Methanosarcinales</taxon>
        <taxon>Methanosarcinaceae</taxon>
        <taxon>Methanococcoides</taxon>
    </lineage>
</organism>
<name>A0A0E3X079_METMT</name>
<dbReference type="GeneID" id="24894097"/>
<dbReference type="CDD" id="cd08547">
    <property type="entry name" value="Type_II_cohesin"/>
    <property type="match status" value="1"/>
</dbReference>
<dbReference type="GO" id="GO:0030246">
    <property type="term" value="F:carbohydrate binding"/>
    <property type="evidence" value="ECO:0007669"/>
    <property type="project" value="InterPro"/>
</dbReference>
<dbReference type="InterPro" id="IPR008965">
    <property type="entry name" value="CBM2/CBM3_carb-bd_dom_sf"/>
</dbReference>
<feature type="domain" description="Cohesin" evidence="1">
    <location>
        <begin position="381"/>
        <end position="483"/>
    </location>
</feature>
<dbReference type="GO" id="GO:0000272">
    <property type="term" value="P:polysaccharide catabolic process"/>
    <property type="evidence" value="ECO:0007669"/>
    <property type="project" value="InterPro"/>
</dbReference>
<dbReference type="OrthoDB" id="139860at2157"/>
<dbReference type="SUPFAM" id="SSF63446">
    <property type="entry name" value="Type I dockerin domain"/>
    <property type="match status" value="1"/>
</dbReference>
<dbReference type="SUPFAM" id="SSF49384">
    <property type="entry name" value="Carbohydrate-binding domain"/>
    <property type="match status" value="1"/>
</dbReference>
<dbReference type="Pfam" id="PF00963">
    <property type="entry name" value="Cohesin"/>
    <property type="match status" value="1"/>
</dbReference>
<dbReference type="InterPro" id="IPR036439">
    <property type="entry name" value="Dockerin_dom_sf"/>
</dbReference>
<dbReference type="STRING" id="1434104.MCMEM_1536"/>
<protein>
    <submittedName>
        <fullName evidence="3">Translocation protein TolB</fullName>
    </submittedName>
</protein>
<dbReference type="Pfam" id="PF00404">
    <property type="entry name" value="Dockerin_1"/>
    <property type="match status" value="1"/>
</dbReference>
<dbReference type="RefSeq" id="WP_048205661.1">
    <property type="nucleotide sequence ID" value="NZ_CP009518.1"/>
</dbReference>
<gene>
    <name evidence="3" type="ORF">MCMEM_1536</name>
</gene>
<dbReference type="InterPro" id="IPR011042">
    <property type="entry name" value="6-blade_b-propeller_TolB-like"/>
</dbReference>